<sequence>MKSFKLMLCTTLVASVFFTACSNNSGDKSTTAKNDTAAALTSSAAEVAQQKLDANKKLVKEFYQQLWGDKDTTAVDKYVAENMKQHNPLLKDGRDWLKMALRTMLTAKSIEKTTVDIKQVAADGDLVWLFIRDVAPNGKVFARVEIFRVENGKITENWMVTEPVPAKSANNNGYF</sequence>
<organism evidence="3 4">
    <name type="scientific">Danxiaibacter flavus</name>
    <dbReference type="NCBI Taxonomy" id="3049108"/>
    <lineage>
        <taxon>Bacteria</taxon>
        <taxon>Pseudomonadati</taxon>
        <taxon>Bacteroidota</taxon>
        <taxon>Chitinophagia</taxon>
        <taxon>Chitinophagales</taxon>
        <taxon>Chitinophagaceae</taxon>
        <taxon>Danxiaibacter</taxon>
    </lineage>
</organism>
<comment type="caution">
    <text evidence="3">The sequence shown here is derived from an EMBL/GenBank/DDBJ whole genome shotgun (WGS) entry which is preliminary data.</text>
</comment>
<keyword evidence="4" id="KW-1185">Reference proteome</keyword>
<evidence type="ECO:0000313" key="3">
    <source>
        <dbReference type="EMBL" id="MEX6690689.1"/>
    </source>
</evidence>
<dbReference type="PANTHER" id="PTHR38436:SF1">
    <property type="entry name" value="ESTER CYCLASE"/>
    <property type="match status" value="1"/>
</dbReference>
<dbReference type="PANTHER" id="PTHR38436">
    <property type="entry name" value="POLYKETIDE CYCLASE SNOAL-LIKE DOMAIN"/>
    <property type="match status" value="1"/>
</dbReference>
<keyword evidence="1" id="KW-0732">Signal</keyword>
<dbReference type="InterPro" id="IPR032710">
    <property type="entry name" value="NTF2-like_dom_sf"/>
</dbReference>
<dbReference type="InterPro" id="IPR009959">
    <property type="entry name" value="Cyclase_SnoaL-like"/>
</dbReference>
<dbReference type="RefSeq" id="WP_369332104.1">
    <property type="nucleotide sequence ID" value="NZ_JAULBC010000010.1"/>
</dbReference>
<dbReference type="SUPFAM" id="SSF54427">
    <property type="entry name" value="NTF2-like"/>
    <property type="match status" value="1"/>
</dbReference>
<protein>
    <submittedName>
        <fullName evidence="3">Ester cyclase</fullName>
    </submittedName>
</protein>
<evidence type="ECO:0000313" key="4">
    <source>
        <dbReference type="Proteomes" id="UP001560573"/>
    </source>
</evidence>
<proteinExistence type="predicted"/>
<feature type="chain" id="PRO_5045574137" evidence="1">
    <location>
        <begin position="26"/>
        <end position="175"/>
    </location>
</feature>
<dbReference type="InterPro" id="IPR037401">
    <property type="entry name" value="SnoaL-like"/>
</dbReference>
<evidence type="ECO:0000256" key="1">
    <source>
        <dbReference type="SAM" id="SignalP"/>
    </source>
</evidence>
<dbReference type="Proteomes" id="UP001560573">
    <property type="component" value="Unassembled WGS sequence"/>
</dbReference>
<gene>
    <name evidence="3" type="ORF">QTN47_24495</name>
</gene>
<dbReference type="Gene3D" id="3.10.450.50">
    <property type="match status" value="1"/>
</dbReference>
<dbReference type="EMBL" id="JAULBC010000010">
    <property type="protein sequence ID" value="MEX6690689.1"/>
    <property type="molecule type" value="Genomic_DNA"/>
</dbReference>
<evidence type="ECO:0000259" key="2">
    <source>
        <dbReference type="Pfam" id="PF12680"/>
    </source>
</evidence>
<name>A0ABV3ZNJ2_9BACT</name>
<accession>A0ABV3ZNJ2</accession>
<feature type="signal peptide" evidence="1">
    <location>
        <begin position="1"/>
        <end position="25"/>
    </location>
</feature>
<dbReference type="PROSITE" id="PS51257">
    <property type="entry name" value="PROKAR_LIPOPROTEIN"/>
    <property type="match status" value="1"/>
</dbReference>
<feature type="domain" description="SnoaL-like" evidence="2">
    <location>
        <begin position="59"/>
        <end position="156"/>
    </location>
</feature>
<dbReference type="Pfam" id="PF12680">
    <property type="entry name" value="SnoaL_2"/>
    <property type="match status" value="1"/>
</dbReference>
<reference evidence="3 4" key="1">
    <citation type="submission" date="2023-07" db="EMBL/GenBank/DDBJ databases">
        <authorList>
            <person name="Lian W.-H."/>
        </authorList>
    </citation>
    <scope>NUCLEOTIDE SEQUENCE [LARGE SCALE GENOMIC DNA]</scope>
    <source>
        <strain evidence="3 4">SYSU DXS3180</strain>
    </source>
</reference>